<proteinExistence type="predicted"/>
<gene>
    <name evidence="2" type="ORF">FB381_1700</name>
</gene>
<accession>A0A543A5D7</accession>
<sequence length="371" mass="40483">MLYSAGLEFEYALVTLPSPGGTDTSHATATFHDFADLDFETLQQALADGPGAADPELVRGDLGIKGGYWYLEGDERFDPEGTFTSMLVKGLEIRTPICSSTTEATDRLIELQAEVSGRLAPLGLRLGIVGFNPVREAYVMDPPLNEWEQAMRAEHREYDHAEVSNLSYGPDINLSFPGLGADQVVGLARRLTHYSPFMVPFSFSSPFHAGHRWRGPSKRTYERTWRRVATRCFVSSPPAGADPLLVHPPRVPREEGRIEFKAYDAFLSRDLLLAGTALALGVCLADDLPGLADAPSRDLHQRSATAAFADPEIAAGARDVLTAARRALAGRPEAGHLDVLDPLLSARRTPADTLLDAYSRTGLMFHPEGLR</sequence>
<dbReference type="GO" id="GO:0042398">
    <property type="term" value="P:modified amino acid biosynthetic process"/>
    <property type="evidence" value="ECO:0007669"/>
    <property type="project" value="InterPro"/>
</dbReference>
<dbReference type="OrthoDB" id="143227at2"/>
<dbReference type="EMBL" id="VFOV01000001">
    <property type="protein sequence ID" value="TQL67813.1"/>
    <property type="molecule type" value="Genomic_DNA"/>
</dbReference>
<dbReference type="Proteomes" id="UP000320209">
    <property type="component" value="Unassembled WGS sequence"/>
</dbReference>
<dbReference type="InterPro" id="IPR006336">
    <property type="entry name" value="GCS2"/>
</dbReference>
<dbReference type="GO" id="GO:0004357">
    <property type="term" value="F:glutamate-cysteine ligase activity"/>
    <property type="evidence" value="ECO:0007669"/>
    <property type="project" value="UniProtKB-EC"/>
</dbReference>
<dbReference type="InterPro" id="IPR014746">
    <property type="entry name" value="Gln_synth/guanido_kin_cat_dom"/>
</dbReference>
<dbReference type="Gene3D" id="3.30.590.20">
    <property type="match status" value="1"/>
</dbReference>
<organism evidence="2 3">
    <name type="scientific">Nocardioides albertanoniae</name>
    <dbReference type="NCBI Taxonomy" id="1175486"/>
    <lineage>
        <taxon>Bacteria</taxon>
        <taxon>Bacillati</taxon>
        <taxon>Actinomycetota</taxon>
        <taxon>Actinomycetes</taxon>
        <taxon>Propionibacteriales</taxon>
        <taxon>Nocardioidaceae</taxon>
        <taxon>Nocardioides</taxon>
    </lineage>
</organism>
<evidence type="ECO:0000313" key="2">
    <source>
        <dbReference type="EMBL" id="TQL67813.1"/>
    </source>
</evidence>
<keyword evidence="2" id="KW-0436">Ligase</keyword>
<evidence type="ECO:0000256" key="1">
    <source>
        <dbReference type="ARBA" id="ARBA00048819"/>
    </source>
</evidence>
<comment type="catalytic activity">
    <reaction evidence="1">
        <text>L-cysteine + L-glutamate + ATP = gamma-L-glutamyl-L-cysteine + ADP + phosphate + H(+)</text>
        <dbReference type="Rhea" id="RHEA:13285"/>
        <dbReference type="ChEBI" id="CHEBI:15378"/>
        <dbReference type="ChEBI" id="CHEBI:29985"/>
        <dbReference type="ChEBI" id="CHEBI:30616"/>
        <dbReference type="ChEBI" id="CHEBI:35235"/>
        <dbReference type="ChEBI" id="CHEBI:43474"/>
        <dbReference type="ChEBI" id="CHEBI:58173"/>
        <dbReference type="ChEBI" id="CHEBI:456216"/>
        <dbReference type="EC" id="6.3.2.2"/>
    </reaction>
</comment>
<protein>
    <submittedName>
        <fullName evidence="2">Glutamate-cysteine ligase</fullName>
    </submittedName>
</protein>
<dbReference type="RefSeq" id="WP_141779871.1">
    <property type="nucleotide sequence ID" value="NZ_VFOV01000001.1"/>
</dbReference>
<name>A0A543A5D7_9ACTN</name>
<evidence type="ECO:0000313" key="3">
    <source>
        <dbReference type="Proteomes" id="UP000320209"/>
    </source>
</evidence>
<reference evidence="2 3" key="1">
    <citation type="submission" date="2019-06" db="EMBL/GenBank/DDBJ databases">
        <title>Sequencing the genomes of 1000 actinobacteria strains.</title>
        <authorList>
            <person name="Klenk H.-P."/>
        </authorList>
    </citation>
    <scope>NUCLEOTIDE SEQUENCE [LARGE SCALE GENOMIC DNA]</scope>
    <source>
        <strain evidence="2 3">DSM 25218</strain>
    </source>
</reference>
<dbReference type="SUPFAM" id="SSF55931">
    <property type="entry name" value="Glutamine synthetase/guanido kinase"/>
    <property type="match status" value="1"/>
</dbReference>
<keyword evidence="3" id="KW-1185">Reference proteome</keyword>
<comment type="caution">
    <text evidence="2">The sequence shown here is derived from an EMBL/GenBank/DDBJ whole genome shotgun (WGS) entry which is preliminary data.</text>
</comment>
<dbReference type="Pfam" id="PF04107">
    <property type="entry name" value="GCS2"/>
    <property type="match status" value="1"/>
</dbReference>
<dbReference type="AlphaFoldDB" id="A0A543A5D7"/>